<dbReference type="Proteomes" id="UP000586827">
    <property type="component" value="Unassembled WGS sequence"/>
</dbReference>
<dbReference type="PRINTS" id="PR00081">
    <property type="entry name" value="GDHRDH"/>
</dbReference>
<evidence type="ECO:0000313" key="4">
    <source>
        <dbReference type="Proteomes" id="UP000586827"/>
    </source>
</evidence>
<evidence type="ECO:0000256" key="1">
    <source>
        <dbReference type="ARBA" id="ARBA00006484"/>
    </source>
</evidence>
<dbReference type="PANTHER" id="PTHR43115">
    <property type="entry name" value="DEHYDROGENASE/REDUCTASE SDR FAMILY MEMBER 11"/>
    <property type="match status" value="1"/>
</dbReference>
<comment type="similarity">
    <text evidence="1">Belongs to the short-chain dehydrogenases/reductases (SDR) family.</text>
</comment>
<dbReference type="PANTHER" id="PTHR43115:SF4">
    <property type="entry name" value="DEHYDROGENASE_REDUCTASE SDR FAMILY MEMBER 11"/>
    <property type="match status" value="1"/>
</dbReference>
<gene>
    <name evidence="3" type="ORF">HLB23_38310</name>
</gene>
<comment type="caution">
    <text evidence="3">The sequence shown here is derived from an EMBL/GenBank/DDBJ whole genome shotgun (WGS) entry which is preliminary data.</text>
</comment>
<reference evidence="3 4" key="1">
    <citation type="submission" date="2020-05" db="EMBL/GenBank/DDBJ databases">
        <title>MicrobeNet Type strains.</title>
        <authorList>
            <person name="Nicholson A.C."/>
        </authorList>
    </citation>
    <scope>NUCLEOTIDE SEQUENCE [LARGE SCALE GENOMIC DNA]</scope>
    <source>
        <strain evidence="3 4">JCM 3224</strain>
    </source>
</reference>
<dbReference type="GO" id="GO:0016491">
    <property type="term" value="F:oxidoreductase activity"/>
    <property type="evidence" value="ECO:0007669"/>
    <property type="project" value="UniProtKB-KW"/>
</dbReference>
<dbReference type="AlphaFoldDB" id="A0A849CAT4"/>
<dbReference type="Pfam" id="PF00106">
    <property type="entry name" value="adh_short"/>
    <property type="match status" value="1"/>
</dbReference>
<accession>A0A849CAT4</accession>
<dbReference type="InterPro" id="IPR002347">
    <property type="entry name" value="SDR_fam"/>
</dbReference>
<protein>
    <submittedName>
        <fullName evidence="3">SDR family NAD(P)-dependent oxidoreductase</fullName>
    </submittedName>
</protein>
<dbReference type="EMBL" id="JABELX010000025">
    <property type="protein sequence ID" value="NNH75642.1"/>
    <property type="molecule type" value="Genomic_DNA"/>
</dbReference>
<keyword evidence="4" id="KW-1185">Reference proteome</keyword>
<proteinExistence type="inferred from homology"/>
<dbReference type="Gene3D" id="3.40.50.720">
    <property type="entry name" value="NAD(P)-binding Rossmann-like Domain"/>
    <property type="match status" value="1"/>
</dbReference>
<keyword evidence="2" id="KW-0560">Oxidoreductase</keyword>
<name>A0A849CAT4_9NOCA</name>
<evidence type="ECO:0000313" key="3">
    <source>
        <dbReference type="EMBL" id="NNH75642.1"/>
    </source>
</evidence>
<dbReference type="InterPro" id="IPR036291">
    <property type="entry name" value="NAD(P)-bd_dom_sf"/>
</dbReference>
<sequence length="240" mass="25086">MNAPRQRVGVVLGASSGVGAALTERLAGSGDMVIAASRRGTAPERLGVIPARVDVRDPASLRDLFAVASGIGALDWLVNASGVGFYAPVRRGFHKQWADILETNVVGTLNLLAEIRELSSPPDQVITIGSLAALRPSRTVGNQVYGISKAAVATVIGRARGEARAAGSTTRFTLVHPGFIGATDFTEKFFDRSPESATALLSEFPPLTPGEVADVIVYVLGTPSSVEISEIVVRPTAQPD</sequence>
<evidence type="ECO:0000256" key="2">
    <source>
        <dbReference type="ARBA" id="ARBA00023002"/>
    </source>
</evidence>
<dbReference type="RefSeq" id="WP_170264370.1">
    <property type="nucleotide sequence ID" value="NZ_JABELX010000025.1"/>
</dbReference>
<dbReference type="SUPFAM" id="SSF51735">
    <property type="entry name" value="NAD(P)-binding Rossmann-fold domains"/>
    <property type="match status" value="1"/>
</dbReference>
<organism evidence="3 4">
    <name type="scientific">Nocardia uniformis</name>
    <dbReference type="NCBI Taxonomy" id="53432"/>
    <lineage>
        <taxon>Bacteria</taxon>
        <taxon>Bacillati</taxon>
        <taxon>Actinomycetota</taxon>
        <taxon>Actinomycetes</taxon>
        <taxon>Mycobacteriales</taxon>
        <taxon>Nocardiaceae</taxon>
        <taxon>Nocardia</taxon>
    </lineage>
</organism>